<reference evidence="3 4" key="1">
    <citation type="submission" date="2021-03" db="EMBL/GenBank/DDBJ databases">
        <title>Antimicrobial resistance genes in bacteria isolated from Japanese honey, and their potential for conferring macrolide and lincosamide resistance in the American foulbrood pathogen Paenibacillus larvae.</title>
        <authorList>
            <person name="Okamoto M."/>
            <person name="Kumagai M."/>
            <person name="Kanamori H."/>
            <person name="Takamatsu D."/>
        </authorList>
    </citation>
    <scope>NUCLEOTIDE SEQUENCE [LARGE SCALE GENOMIC DNA]</scope>
    <source>
        <strain evidence="3 4">J34TS1</strain>
    </source>
</reference>
<feature type="signal peptide" evidence="2">
    <location>
        <begin position="1"/>
        <end position="22"/>
    </location>
</feature>
<evidence type="ECO:0000313" key="4">
    <source>
        <dbReference type="Proteomes" id="UP000682811"/>
    </source>
</evidence>
<protein>
    <recommendedName>
        <fullName evidence="5">PsbP C-terminal domain-containing protein</fullName>
    </recommendedName>
</protein>
<evidence type="ECO:0000256" key="2">
    <source>
        <dbReference type="SAM" id="SignalP"/>
    </source>
</evidence>
<evidence type="ECO:0008006" key="5">
    <source>
        <dbReference type="Google" id="ProtNLM"/>
    </source>
</evidence>
<dbReference type="AlphaFoldDB" id="A0A919YFB0"/>
<feature type="chain" id="PRO_5037402892" description="PsbP C-terminal domain-containing protein" evidence="2">
    <location>
        <begin position="23"/>
        <end position="385"/>
    </location>
</feature>
<gene>
    <name evidence="3" type="ORF">J34TS1_49120</name>
</gene>
<comment type="caution">
    <text evidence="3">The sequence shown here is derived from an EMBL/GenBank/DDBJ whole genome shotgun (WGS) entry which is preliminary data.</text>
</comment>
<organism evidence="3 4">
    <name type="scientific">Paenibacillus azoreducens</name>
    <dbReference type="NCBI Taxonomy" id="116718"/>
    <lineage>
        <taxon>Bacteria</taxon>
        <taxon>Bacillati</taxon>
        <taxon>Bacillota</taxon>
        <taxon>Bacilli</taxon>
        <taxon>Bacillales</taxon>
        <taxon>Paenibacillaceae</taxon>
        <taxon>Paenibacillus</taxon>
    </lineage>
</organism>
<dbReference type="Gene3D" id="3.40.1000.10">
    <property type="entry name" value="Mog1/PsbP, alpha/beta/alpha sandwich"/>
    <property type="match status" value="1"/>
</dbReference>
<dbReference type="RefSeq" id="WP_212980439.1">
    <property type="nucleotide sequence ID" value="NZ_AP025343.1"/>
</dbReference>
<keyword evidence="2" id="KW-0732">Signal</keyword>
<accession>A0A919YFB0</accession>
<sequence>MKKSIVLILSLCLLLTACGSKEKEKKKSATEESKTTVTQEAAKDTPKESDEEKTATAETKEFSFVYPASWEAVDLAKLNQPLVKAAYANPDTKAAFADNVNVTGAANNSDATAKAIADATVAQYESGAFGDAIKNYKKISYDDKANNSGVLIGEYTQGQSGVQVVVAQYIVPASPNMYTLSISYTKESYDKGGKEMVQKMVDSFKVTQTAATATQSAAPDASAAAASSDQMTIADFMSKLVPAFAGKDGEMSEATYNYIASHSDLFPAVTAESKNKAKSLVDASITSRHIFKNITPYLDKMVQVKGTVIEIVEENIENIGPMAIFHVMDKNQKSHTGIYMGATGDILQDDEVIMCGVPTTIFSFANSNGGTDQGILLIVSTVQKK</sequence>
<evidence type="ECO:0000256" key="1">
    <source>
        <dbReference type="SAM" id="MobiDB-lite"/>
    </source>
</evidence>
<keyword evidence="4" id="KW-1185">Reference proteome</keyword>
<dbReference type="Proteomes" id="UP000682811">
    <property type="component" value="Unassembled WGS sequence"/>
</dbReference>
<name>A0A919YFB0_9BACL</name>
<feature type="compositionally biased region" description="Basic and acidic residues" evidence="1">
    <location>
        <begin position="41"/>
        <end position="56"/>
    </location>
</feature>
<evidence type="ECO:0000313" key="3">
    <source>
        <dbReference type="EMBL" id="GIO50147.1"/>
    </source>
</evidence>
<dbReference type="EMBL" id="BORT01000028">
    <property type="protein sequence ID" value="GIO50147.1"/>
    <property type="molecule type" value="Genomic_DNA"/>
</dbReference>
<feature type="compositionally biased region" description="Basic and acidic residues" evidence="1">
    <location>
        <begin position="22"/>
        <end position="34"/>
    </location>
</feature>
<proteinExistence type="predicted"/>
<dbReference type="PROSITE" id="PS51257">
    <property type="entry name" value="PROKAR_LIPOPROTEIN"/>
    <property type="match status" value="1"/>
</dbReference>
<feature type="region of interest" description="Disordered" evidence="1">
    <location>
        <begin position="22"/>
        <end position="56"/>
    </location>
</feature>